<dbReference type="Proteomes" id="UP001084197">
    <property type="component" value="Unassembled WGS sequence"/>
</dbReference>
<gene>
    <name evidence="1" type="ORF">OWO01_12900</name>
</gene>
<dbReference type="InterPro" id="IPR036390">
    <property type="entry name" value="WH_DNA-bd_sf"/>
</dbReference>
<evidence type="ECO:0000313" key="1">
    <source>
        <dbReference type="EMBL" id="MCZ0704107.1"/>
    </source>
</evidence>
<name>A0A9J6RFJ5_9BACI</name>
<organism evidence="1 2">
    <name type="scientific">Natronobacillus azotifigens</name>
    <dbReference type="NCBI Taxonomy" id="472978"/>
    <lineage>
        <taxon>Bacteria</taxon>
        <taxon>Bacillati</taxon>
        <taxon>Bacillota</taxon>
        <taxon>Bacilli</taxon>
        <taxon>Bacillales</taxon>
        <taxon>Bacillaceae</taxon>
        <taxon>Natronobacillus</taxon>
    </lineage>
</organism>
<accession>A0A9J6RFJ5</accession>
<evidence type="ECO:0000313" key="2">
    <source>
        <dbReference type="Proteomes" id="UP001084197"/>
    </source>
</evidence>
<comment type="caution">
    <text evidence="1">The sequence shown here is derived from an EMBL/GenBank/DDBJ whole genome shotgun (WGS) entry which is preliminary data.</text>
</comment>
<proteinExistence type="predicted"/>
<dbReference type="EMBL" id="JAPRAT010000027">
    <property type="protein sequence ID" value="MCZ0704107.1"/>
    <property type="molecule type" value="Genomic_DNA"/>
</dbReference>
<reference evidence="1" key="1">
    <citation type="submission" date="2022-11" db="EMBL/GenBank/DDBJ databases">
        <title>WGS of Natronobacillus azotifigens 24KS-1, an anaerobic diazotrophic haloalkaliphile from soda-rich habitats.</title>
        <authorList>
            <person name="Sorokin D.Y."/>
            <person name="Merkel A.Y."/>
        </authorList>
    </citation>
    <scope>NUCLEOTIDE SEQUENCE</scope>
    <source>
        <strain evidence="1">24KS-1</strain>
    </source>
</reference>
<keyword evidence="2" id="KW-1185">Reference proteome</keyword>
<dbReference type="AlphaFoldDB" id="A0A9J6RFJ5"/>
<dbReference type="InterPro" id="IPR036388">
    <property type="entry name" value="WH-like_DNA-bd_sf"/>
</dbReference>
<protein>
    <submittedName>
        <fullName evidence="1">HTH domain-containing protein</fullName>
    </submittedName>
</protein>
<dbReference type="SUPFAM" id="SSF46785">
    <property type="entry name" value="Winged helix' DNA-binding domain"/>
    <property type="match status" value="1"/>
</dbReference>
<sequence>MRVLDTLHRYSAKYQGVSFRTKNNLAIELKISRRTVIRACQKLESLGIIRQHDMKRKSDMKQTSNAIVIQPIQQNVTQETKK</sequence>
<dbReference type="Gene3D" id="1.10.10.10">
    <property type="entry name" value="Winged helix-like DNA-binding domain superfamily/Winged helix DNA-binding domain"/>
    <property type="match status" value="1"/>
</dbReference>
<dbReference type="RefSeq" id="WP_268780885.1">
    <property type="nucleotide sequence ID" value="NZ_JAPRAT010000027.1"/>
</dbReference>